<comment type="similarity">
    <text evidence="7 10">Belongs to the QueC family.</text>
</comment>
<dbReference type="RefSeq" id="WP_309865262.1">
    <property type="nucleotide sequence ID" value="NZ_JAVDQG010000004.1"/>
</dbReference>
<dbReference type="CDD" id="cd01995">
    <property type="entry name" value="QueC-like"/>
    <property type="match status" value="1"/>
</dbReference>
<dbReference type="EMBL" id="JAVDQG010000004">
    <property type="protein sequence ID" value="MDR6225971.1"/>
    <property type="molecule type" value="Genomic_DNA"/>
</dbReference>
<evidence type="ECO:0000256" key="9">
    <source>
        <dbReference type="ARBA" id="ARBA00047890"/>
    </source>
</evidence>
<protein>
    <recommendedName>
        <fullName evidence="8 10">7-cyano-7-deazaguanine synthase</fullName>
        <ecNumber evidence="8 10">6.3.4.20</ecNumber>
    </recommendedName>
    <alternativeName>
        <fullName evidence="10">7-cyano-7-carbaguanine synthase</fullName>
    </alternativeName>
    <alternativeName>
        <fullName evidence="10">PreQ(0) synthase</fullName>
    </alternativeName>
    <alternativeName>
        <fullName evidence="10">Queuosine biosynthesis protein QueC</fullName>
    </alternativeName>
</protein>
<dbReference type="GO" id="GO:0016874">
    <property type="term" value="F:ligase activity"/>
    <property type="evidence" value="ECO:0007669"/>
    <property type="project" value="UniProtKB-KW"/>
</dbReference>
<keyword evidence="2 10" id="KW-0436">Ligase</keyword>
<dbReference type="Gene3D" id="3.40.50.620">
    <property type="entry name" value="HUPs"/>
    <property type="match status" value="1"/>
</dbReference>
<comment type="function">
    <text evidence="10">Catalyzes the ATP-dependent conversion of 7-carboxy-7-deazaguanine (CDG) to 7-cyano-7-deazaguanine (preQ(0)).</text>
</comment>
<sequence length="225" mass="24405">MKKRAVVVLSGGLDSTTCMGLAQEAGYALLPLTFAYGQRHGREVAQARKVARHYGVEHQVVDIGFFGQIGGSALTDTAIPVPDSGQEEGIPSTYVPARNLIFLSLAAAYAETRGAEVIYIGVSAVDFSGYPDCRPAFIESMEETINRATRAGHTGTRLRIEAPLVHLSKADTIREGLRLQVPYHLTTSCYRGEELACGRCDSCRLRLKGFADAGAEDPIPYRERV</sequence>
<feature type="binding site" evidence="10">
    <location>
        <position position="200"/>
    </location>
    <ligand>
        <name>Zn(2+)</name>
        <dbReference type="ChEBI" id="CHEBI:29105"/>
    </ligand>
</feature>
<name>A0ABU1IMH3_9BACL</name>
<reference evidence="11 12" key="1">
    <citation type="submission" date="2023-07" db="EMBL/GenBank/DDBJ databases">
        <title>Genomic Encyclopedia of Type Strains, Phase IV (KMG-IV): sequencing the most valuable type-strain genomes for metagenomic binning, comparative biology and taxonomic classification.</title>
        <authorList>
            <person name="Goeker M."/>
        </authorList>
    </citation>
    <scope>NUCLEOTIDE SEQUENCE [LARGE SCALE GENOMIC DNA]</scope>
    <source>
        <strain evidence="11 12">DSM 45903</strain>
    </source>
</reference>
<feature type="binding site" evidence="10">
    <location>
        <position position="189"/>
    </location>
    <ligand>
        <name>Zn(2+)</name>
        <dbReference type="ChEBI" id="CHEBI:29105"/>
    </ligand>
</feature>
<feature type="binding site" evidence="10">
    <location>
        <position position="203"/>
    </location>
    <ligand>
        <name>Zn(2+)</name>
        <dbReference type="ChEBI" id="CHEBI:29105"/>
    </ligand>
</feature>
<dbReference type="InterPro" id="IPR014729">
    <property type="entry name" value="Rossmann-like_a/b/a_fold"/>
</dbReference>
<comment type="subunit">
    <text evidence="10">Homodimer.</text>
</comment>
<keyword evidence="4 10" id="KW-0547">Nucleotide-binding</keyword>
<dbReference type="EC" id="6.3.4.20" evidence="8 10"/>
<comment type="caution">
    <text evidence="11">The sequence shown here is derived from an EMBL/GenBank/DDBJ whole genome shotgun (WGS) entry which is preliminary data.</text>
</comment>
<dbReference type="PANTHER" id="PTHR42914">
    <property type="entry name" value="7-CYANO-7-DEAZAGUANINE SYNTHASE"/>
    <property type="match status" value="1"/>
</dbReference>
<dbReference type="Pfam" id="PF06508">
    <property type="entry name" value="QueC"/>
    <property type="match status" value="1"/>
</dbReference>
<keyword evidence="12" id="KW-1185">Reference proteome</keyword>
<dbReference type="Proteomes" id="UP001185012">
    <property type="component" value="Unassembled WGS sequence"/>
</dbReference>
<evidence type="ECO:0000256" key="4">
    <source>
        <dbReference type="ARBA" id="ARBA00022741"/>
    </source>
</evidence>
<evidence type="ECO:0000313" key="12">
    <source>
        <dbReference type="Proteomes" id="UP001185012"/>
    </source>
</evidence>
<comment type="cofactor">
    <cofactor evidence="10">
        <name>Zn(2+)</name>
        <dbReference type="ChEBI" id="CHEBI:29105"/>
    </cofactor>
    <text evidence="10">Binds 1 zinc ion per subunit.</text>
</comment>
<keyword evidence="3 10" id="KW-0479">Metal-binding</keyword>
<keyword evidence="6 10" id="KW-0067">ATP-binding</keyword>
<evidence type="ECO:0000256" key="2">
    <source>
        <dbReference type="ARBA" id="ARBA00022598"/>
    </source>
</evidence>
<dbReference type="PIRSF" id="PIRSF006293">
    <property type="entry name" value="ExsB"/>
    <property type="match status" value="1"/>
</dbReference>
<evidence type="ECO:0000256" key="7">
    <source>
        <dbReference type="ARBA" id="ARBA00037993"/>
    </source>
</evidence>
<dbReference type="InterPro" id="IPR018317">
    <property type="entry name" value="QueC"/>
</dbReference>
<dbReference type="PANTHER" id="PTHR42914:SF1">
    <property type="entry name" value="7-CYANO-7-DEAZAGUANINE SYNTHASE"/>
    <property type="match status" value="1"/>
</dbReference>
<evidence type="ECO:0000313" key="11">
    <source>
        <dbReference type="EMBL" id="MDR6225971.1"/>
    </source>
</evidence>
<evidence type="ECO:0000256" key="5">
    <source>
        <dbReference type="ARBA" id="ARBA00022833"/>
    </source>
</evidence>
<dbReference type="SUPFAM" id="SSF52402">
    <property type="entry name" value="Adenine nucleotide alpha hydrolases-like"/>
    <property type="match status" value="1"/>
</dbReference>
<accession>A0ABU1IMH3</accession>
<gene>
    <name evidence="10" type="primary">queC</name>
    <name evidence="11" type="ORF">JOE21_001977</name>
</gene>
<evidence type="ECO:0000256" key="8">
    <source>
        <dbReference type="ARBA" id="ARBA00039149"/>
    </source>
</evidence>
<dbReference type="HAMAP" id="MF_01633">
    <property type="entry name" value="QueC"/>
    <property type="match status" value="1"/>
</dbReference>
<evidence type="ECO:0000256" key="10">
    <source>
        <dbReference type="HAMAP-Rule" id="MF_01633"/>
    </source>
</evidence>
<evidence type="ECO:0000256" key="1">
    <source>
        <dbReference type="ARBA" id="ARBA00005061"/>
    </source>
</evidence>
<organism evidence="11 12">
    <name type="scientific">Desmospora profundinema</name>
    <dbReference type="NCBI Taxonomy" id="1571184"/>
    <lineage>
        <taxon>Bacteria</taxon>
        <taxon>Bacillati</taxon>
        <taxon>Bacillota</taxon>
        <taxon>Bacilli</taxon>
        <taxon>Bacillales</taxon>
        <taxon>Thermoactinomycetaceae</taxon>
        <taxon>Desmospora</taxon>
    </lineage>
</organism>
<feature type="binding site" evidence="10">
    <location>
        <position position="197"/>
    </location>
    <ligand>
        <name>Zn(2+)</name>
        <dbReference type="ChEBI" id="CHEBI:29105"/>
    </ligand>
</feature>
<dbReference type="NCBIfam" id="TIGR00364">
    <property type="entry name" value="7-cyano-7-deazaguanine synthase QueC"/>
    <property type="match status" value="1"/>
</dbReference>
<evidence type="ECO:0000256" key="6">
    <source>
        <dbReference type="ARBA" id="ARBA00022840"/>
    </source>
</evidence>
<keyword evidence="5 10" id="KW-0862">Zinc</keyword>
<comment type="pathway">
    <text evidence="1 10">Purine metabolism; 7-cyano-7-deazaguanine biosynthesis.</text>
</comment>
<keyword evidence="10" id="KW-0671">Queuosine biosynthesis</keyword>
<evidence type="ECO:0000256" key="3">
    <source>
        <dbReference type="ARBA" id="ARBA00022723"/>
    </source>
</evidence>
<proteinExistence type="inferred from homology"/>
<comment type="catalytic activity">
    <reaction evidence="9 10">
        <text>7-carboxy-7-carbaguanine + NH4(+) + 2 ATP = 7-cyano-7-carbaguanine + 2 AMP + 2 diphosphate + 2 H(+)</text>
        <dbReference type="Rhea" id="RHEA:27982"/>
        <dbReference type="ChEBI" id="CHEBI:15378"/>
        <dbReference type="ChEBI" id="CHEBI:28938"/>
        <dbReference type="ChEBI" id="CHEBI:30616"/>
        <dbReference type="ChEBI" id="CHEBI:33019"/>
        <dbReference type="ChEBI" id="CHEBI:45075"/>
        <dbReference type="ChEBI" id="CHEBI:61036"/>
        <dbReference type="ChEBI" id="CHEBI:456215"/>
        <dbReference type="EC" id="6.3.4.20"/>
    </reaction>
</comment>
<feature type="binding site" evidence="10">
    <location>
        <begin position="9"/>
        <end position="19"/>
    </location>
    <ligand>
        <name>ATP</name>
        <dbReference type="ChEBI" id="CHEBI:30616"/>
    </ligand>
</feature>